<comment type="function">
    <text evidence="7">Thiolesterase that catalyzes the hydrolysis of S-D-lactoyl-glutathione to form glutathione and D-lactic acid.</text>
</comment>
<comment type="cofactor">
    <cofactor evidence="7">
        <name>Zn(2+)</name>
        <dbReference type="ChEBI" id="CHEBI:29105"/>
    </cofactor>
    <text evidence="7">Binds 2 Zn(2+) ions per subunit.</text>
</comment>
<comment type="subunit">
    <text evidence="7">Monomer.</text>
</comment>
<dbReference type="InterPro" id="IPR001279">
    <property type="entry name" value="Metallo-B-lactamas"/>
</dbReference>
<dbReference type="UniPathway" id="UPA00619">
    <property type="reaction ID" value="UER00676"/>
</dbReference>
<comment type="caution">
    <text evidence="9">The sequence shown here is derived from an EMBL/GenBank/DDBJ whole genome shotgun (WGS) entry which is preliminary data.</text>
</comment>
<evidence type="ECO:0000313" key="10">
    <source>
        <dbReference type="Proteomes" id="UP000566324"/>
    </source>
</evidence>
<evidence type="ECO:0000313" key="9">
    <source>
        <dbReference type="EMBL" id="MBB4633805.1"/>
    </source>
</evidence>
<dbReference type="EC" id="3.1.2.6" evidence="7"/>
<accession>A0A7W7B4I8</accession>
<dbReference type="AlphaFoldDB" id="A0A7W7B4I8"/>
<dbReference type="InterPro" id="IPR017782">
    <property type="entry name" value="Hydroxyacylglutathione_Hdrlase"/>
</dbReference>
<gene>
    <name evidence="7" type="primary">gloB</name>
    <name evidence="9" type="ORF">GGQ98_003461</name>
</gene>
<feature type="binding site" evidence="7">
    <location>
        <position position="114"/>
    </location>
    <ligand>
        <name>Zn(2+)</name>
        <dbReference type="ChEBI" id="CHEBI:29105"/>
        <label>1</label>
    </ligand>
</feature>
<dbReference type="CDD" id="cd07723">
    <property type="entry name" value="hydroxyacylglutathione_hydrolase_MBL-fold"/>
    <property type="match status" value="1"/>
</dbReference>
<dbReference type="Pfam" id="PF16123">
    <property type="entry name" value="HAGH_C"/>
    <property type="match status" value="1"/>
</dbReference>
<comment type="catalytic activity">
    <reaction evidence="1 7">
        <text>an S-(2-hydroxyacyl)glutathione + H2O = a 2-hydroxy carboxylate + glutathione + H(+)</text>
        <dbReference type="Rhea" id="RHEA:21864"/>
        <dbReference type="ChEBI" id="CHEBI:15377"/>
        <dbReference type="ChEBI" id="CHEBI:15378"/>
        <dbReference type="ChEBI" id="CHEBI:57925"/>
        <dbReference type="ChEBI" id="CHEBI:58896"/>
        <dbReference type="ChEBI" id="CHEBI:71261"/>
        <dbReference type="EC" id="3.1.2.6"/>
    </reaction>
</comment>
<protein>
    <recommendedName>
        <fullName evidence="7">Hydroxyacylglutathione hydrolase</fullName>
        <ecNumber evidence="7">3.1.2.6</ecNumber>
    </recommendedName>
    <alternativeName>
        <fullName evidence="7">Glyoxalase II</fullName>
        <shortName evidence="7">Glx II</shortName>
    </alternativeName>
</protein>
<evidence type="ECO:0000256" key="6">
    <source>
        <dbReference type="ARBA" id="ARBA00022833"/>
    </source>
</evidence>
<feature type="binding site" evidence="7">
    <location>
        <position position="135"/>
    </location>
    <ligand>
        <name>Zn(2+)</name>
        <dbReference type="ChEBI" id="CHEBI:29105"/>
        <label>1</label>
    </ligand>
</feature>
<evidence type="ECO:0000256" key="5">
    <source>
        <dbReference type="ARBA" id="ARBA00022801"/>
    </source>
</evidence>
<dbReference type="GO" id="GO:0019243">
    <property type="term" value="P:methylglyoxal catabolic process to D-lactate via S-lactoyl-glutathione"/>
    <property type="evidence" value="ECO:0007669"/>
    <property type="project" value="InterPro"/>
</dbReference>
<dbReference type="SMART" id="SM00849">
    <property type="entry name" value="Lactamase_B"/>
    <property type="match status" value="1"/>
</dbReference>
<keyword evidence="6 7" id="KW-0862">Zinc</keyword>
<feature type="binding site" evidence="7">
    <location>
        <position position="58"/>
    </location>
    <ligand>
        <name>Zn(2+)</name>
        <dbReference type="ChEBI" id="CHEBI:29105"/>
        <label>1</label>
    </ligand>
</feature>
<dbReference type="PANTHER" id="PTHR11935:SF94">
    <property type="entry name" value="TENZING NORGAY, ISOFORM C"/>
    <property type="match status" value="1"/>
</dbReference>
<evidence type="ECO:0000256" key="7">
    <source>
        <dbReference type="HAMAP-Rule" id="MF_01374"/>
    </source>
</evidence>
<dbReference type="PANTHER" id="PTHR11935">
    <property type="entry name" value="BETA LACTAMASE DOMAIN"/>
    <property type="match status" value="1"/>
</dbReference>
<organism evidence="9 10">
    <name type="scientific">Sphingosinicella soli</name>
    <dbReference type="NCBI Taxonomy" id="333708"/>
    <lineage>
        <taxon>Bacteria</taxon>
        <taxon>Pseudomonadati</taxon>
        <taxon>Pseudomonadota</taxon>
        <taxon>Alphaproteobacteria</taxon>
        <taxon>Sphingomonadales</taxon>
        <taxon>Sphingosinicellaceae</taxon>
        <taxon>Sphingosinicella</taxon>
    </lineage>
</organism>
<dbReference type="GO" id="GO:0046872">
    <property type="term" value="F:metal ion binding"/>
    <property type="evidence" value="ECO:0007669"/>
    <property type="project" value="UniProtKB-KW"/>
</dbReference>
<feature type="domain" description="Metallo-beta-lactamase" evidence="8">
    <location>
        <begin position="13"/>
        <end position="174"/>
    </location>
</feature>
<dbReference type="InterPro" id="IPR036866">
    <property type="entry name" value="RibonucZ/Hydroxyglut_hydro"/>
</dbReference>
<dbReference type="SUPFAM" id="SSF56281">
    <property type="entry name" value="Metallo-hydrolase/oxidoreductase"/>
    <property type="match status" value="1"/>
</dbReference>
<feature type="binding site" evidence="7">
    <location>
        <position position="60"/>
    </location>
    <ligand>
        <name>Zn(2+)</name>
        <dbReference type="ChEBI" id="CHEBI:29105"/>
        <label>2</label>
    </ligand>
</feature>
<evidence type="ECO:0000259" key="8">
    <source>
        <dbReference type="SMART" id="SM00849"/>
    </source>
</evidence>
<dbReference type="GO" id="GO:0004416">
    <property type="term" value="F:hydroxyacylglutathione hydrolase activity"/>
    <property type="evidence" value="ECO:0007669"/>
    <property type="project" value="UniProtKB-UniRule"/>
</dbReference>
<dbReference type="RefSeq" id="WP_184071735.1">
    <property type="nucleotide sequence ID" value="NZ_JACHNZ010000059.1"/>
</dbReference>
<sequence>MQVVPIPLRNAYDHVNYLLACAETREAAAVDPYDVERVLGEAKARGLSVTAILNTHEHWDHAGKNAAMKAQTGAAVMAPRAAAGTLEGLDRLLVDGDAVAVGAESVTVRAVPGHTMASIAFLGEADGAPFLIAGDTLFGAGVGNCGYGGHAPTLYETITMLGGLPDATRVYPGHDYLKRNLGFTLSVEPGNAAALALAERMEGKPYFTTLGEERGINSFLRLGSPGIRENLPELAEGADERAVFLALRKRRDHW</sequence>
<dbReference type="Gene3D" id="3.60.15.10">
    <property type="entry name" value="Ribonuclease Z/Hydroxyacylglutathione hydrolase-like"/>
    <property type="match status" value="1"/>
</dbReference>
<feature type="binding site" evidence="7">
    <location>
        <position position="135"/>
    </location>
    <ligand>
        <name>Zn(2+)</name>
        <dbReference type="ChEBI" id="CHEBI:29105"/>
        <label>2</label>
    </ligand>
</feature>
<evidence type="ECO:0000256" key="4">
    <source>
        <dbReference type="ARBA" id="ARBA00022723"/>
    </source>
</evidence>
<keyword evidence="4 7" id="KW-0479">Metal-binding</keyword>
<evidence type="ECO:0000256" key="2">
    <source>
        <dbReference type="ARBA" id="ARBA00004963"/>
    </source>
</evidence>
<proteinExistence type="inferred from homology"/>
<comment type="pathway">
    <text evidence="2 7">Secondary metabolite metabolism; methylglyoxal degradation; (R)-lactate from methylglyoxal: step 2/2.</text>
</comment>
<dbReference type="InterPro" id="IPR032282">
    <property type="entry name" value="HAGH_C"/>
</dbReference>
<dbReference type="HAMAP" id="MF_01374">
    <property type="entry name" value="Glyoxalase_2"/>
    <property type="match status" value="1"/>
</dbReference>
<keyword evidence="5 7" id="KW-0378">Hydrolase</keyword>
<dbReference type="Pfam" id="PF00753">
    <property type="entry name" value="Lactamase_B"/>
    <property type="match status" value="1"/>
</dbReference>
<dbReference type="InterPro" id="IPR035680">
    <property type="entry name" value="Clx_II_MBL"/>
</dbReference>
<feature type="binding site" evidence="7">
    <location>
        <position position="174"/>
    </location>
    <ligand>
        <name>Zn(2+)</name>
        <dbReference type="ChEBI" id="CHEBI:29105"/>
        <label>2</label>
    </ligand>
</feature>
<keyword evidence="10" id="KW-1185">Reference proteome</keyword>
<name>A0A7W7B4I8_9SPHN</name>
<dbReference type="Proteomes" id="UP000566324">
    <property type="component" value="Unassembled WGS sequence"/>
</dbReference>
<comment type="similarity">
    <text evidence="3 7">Belongs to the metallo-beta-lactamase superfamily. Glyoxalase II family.</text>
</comment>
<reference evidence="9 10" key="1">
    <citation type="submission" date="2020-08" db="EMBL/GenBank/DDBJ databases">
        <title>Genomic Encyclopedia of Type Strains, Phase IV (KMG-IV): sequencing the most valuable type-strain genomes for metagenomic binning, comparative biology and taxonomic classification.</title>
        <authorList>
            <person name="Goeker M."/>
        </authorList>
    </citation>
    <scope>NUCLEOTIDE SEQUENCE [LARGE SCALE GENOMIC DNA]</scope>
    <source>
        <strain evidence="9 10">DSM 17328</strain>
    </source>
</reference>
<evidence type="ECO:0000256" key="3">
    <source>
        <dbReference type="ARBA" id="ARBA00006759"/>
    </source>
</evidence>
<dbReference type="EMBL" id="JACHNZ010000059">
    <property type="protein sequence ID" value="MBB4633805.1"/>
    <property type="molecule type" value="Genomic_DNA"/>
</dbReference>
<evidence type="ECO:0000256" key="1">
    <source>
        <dbReference type="ARBA" id="ARBA00001623"/>
    </source>
</evidence>
<feature type="binding site" evidence="7">
    <location>
        <position position="61"/>
    </location>
    <ligand>
        <name>Zn(2+)</name>
        <dbReference type="ChEBI" id="CHEBI:29105"/>
        <label>2</label>
    </ligand>
</feature>
<feature type="binding site" evidence="7">
    <location>
        <position position="56"/>
    </location>
    <ligand>
        <name>Zn(2+)</name>
        <dbReference type="ChEBI" id="CHEBI:29105"/>
        <label>1</label>
    </ligand>
</feature>